<proteinExistence type="predicted"/>
<reference evidence="1" key="1">
    <citation type="journal article" date="2020" name="Nature">
        <title>Giant virus diversity and host interactions through global metagenomics.</title>
        <authorList>
            <person name="Schulz F."/>
            <person name="Roux S."/>
            <person name="Paez-Espino D."/>
            <person name="Jungbluth S."/>
            <person name="Walsh D.A."/>
            <person name="Denef V.J."/>
            <person name="McMahon K.D."/>
            <person name="Konstantinidis K.T."/>
            <person name="Eloe-Fadrosh E.A."/>
            <person name="Kyrpides N.C."/>
            <person name="Woyke T."/>
        </authorList>
    </citation>
    <scope>NUCLEOTIDE SEQUENCE</scope>
    <source>
        <strain evidence="1">GVMAG-M-3300020185-18</strain>
    </source>
</reference>
<sequence>MITKKPLNSFFFIFLREFVDFSRFENSQKKKDVGKFFYI</sequence>
<evidence type="ECO:0000313" key="1">
    <source>
        <dbReference type="EMBL" id="QHS98680.1"/>
    </source>
</evidence>
<accession>A0A6C0C2Q2</accession>
<dbReference type="AlphaFoldDB" id="A0A6C0C2Q2"/>
<name>A0A6C0C2Q2_9ZZZZ</name>
<protein>
    <submittedName>
        <fullName evidence="1">Uncharacterized protein</fullName>
    </submittedName>
</protein>
<dbReference type="EMBL" id="MN739321">
    <property type="protein sequence ID" value="QHS98680.1"/>
    <property type="molecule type" value="Genomic_DNA"/>
</dbReference>
<organism evidence="1">
    <name type="scientific">viral metagenome</name>
    <dbReference type="NCBI Taxonomy" id="1070528"/>
    <lineage>
        <taxon>unclassified sequences</taxon>
        <taxon>metagenomes</taxon>
        <taxon>organismal metagenomes</taxon>
    </lineage>
</organism>